<reference evidence="2" key="1">
    <citation type="submission" date="2018-04" db="EMBL/GenBank/DDBJ databases">
        <authorList>
            <person name="Go L.Y."/>
            <person name="Mitchell J.A."/>
        </authorList>
    </citation>
    <scope>NUCLEOTIDE SEQUENCE</scope>
    <source>
        <tissue evidence="2">Whole organism</tissue>
    </source>
</reference>
<feature type="domain" description="ABC transporter" evidence="1">
    <location>
        <begin position="65"/>
        <end position="105"/>
    </location>
</feature>
<dbReference type="SUPFAM" id="SSF52540">
    <property type="entry name" value="P-loop containing nucleoside triphosphate hydrolases"/>
    <property type="match status" value="1"/>
</dbReference>
<dbReference type="VEuPathDB" id="VectorBase:CSON007168"/>
<evidence type="ECO:0000313" key="2">
    <source>
        <dbReference type="EMBL" id="SSW97684.1"/>
    </source>
</evidence>
<dbReference type="EMBL" id="UFQT01000026">
    <property type="protein sequence ID" value="SSX18070.1"/>
    <property type="molecule type" value="Genomic_DNA"/>
</dbReference>
<dbReference type="EMBL" id="UFQS01000026">
    <property type="protein sequence ID" value="SSW97684.1"/>
    <property type="molecule type" value="Genomic_DNA"/>
</dbReference>
<evidence type="ECO:0000259" key="1">
    <source>
        <dbReference type="Pfam" id="PF00005"/>
    </source>
</evidence>
<proteinExistence type="predicted"/>
<protein>
    <submittedName>
        <fullName evidence="2">CSON007168 protein</fullName>
    </submittedName>
</protein>
<dbReference type="AlphaFoldDB" id="A0A336JYC8"/>
<dbReference type="GO" id="GO:0005524">
    <property type="term" value="F:ATP binding"/>
    <property type="evidence" value="ECO:0007669"/>
    <property type="project" value="InterPro"/>
</dbReference>
<organism evidence="2">
    <name type="scientific">Culicoides sonorensis</name>
    <name type="common">Biting midge</name>
    <dbReference type="NCBI Taxonomy" id="179676"/>
    <lineage>
        <taxon>Eukaryota</taxon>
        <taxon>Metazoa</taxon>
        <taxon>Ecdysozoa</taxon>
        <taxon>Arthropoda</taxon>
        <taxon>Hexapoda</taxon>
        <taxon>Insecta</taxon>
        <taxon>Pterygota</taxon>
        <taxon>Neoptera</taxon>
        <taxon>Endopterygota</taxon>
        <taxon>Diptera</taxon>
        <taxon>Nematocera</taxon>
        <taxon>Chironomoidea</taxon>
        <taxon>Ceratopogonidae</taxon>
        <taxon>Ceratopogoninae</taxon>
        <taxon>Culicoides</taxon>
        <taxon>Monoculicoides</taxon>
    </lineage>
</organism>
<name>A0A336JYC8_CULSO</name>
<dbReference type="InterPro" id="IPR003439">
    <property type="entry name" value="ABC_transporter-like_ATP-bd"/>
</dbReference>
<reference evidence="3" key="2">
    <citation type="submission" date="2018-07" db="EMBL/GenBank/DDBJ databases">
        <authorList>
            <person name="Quirk P.G."/>
            <person name="Krulwich T.A."/>
        </authorList>
    </citation>
    <scope>NUCLEOTIDE SEQUENCE</scope>
</reference>
<accession>A0A336JYC8</accession>
<evidence type="ECO:0000313" key="3">
    <source>
        <dbReference type="EMBL" id="SSX18070.1"/>
    </source>
</evidence>
<dbReference type="GO" id="GO:0016887">
    <property type="term" value="F:ATP hydrolysis activity"/>
    <property type="evidence" value="ECO:0007669"/>
    <property type="project" value="InterPro"/>
</dbReference>
<dbReference type="Gene3D" id="3.40.50.300">
    <property type="entry name" value="P-loop containing nucleotide triphosphate hydrolases"/>
    <property type="match status" value="1"/>
</dbReference>
<dbReference type="Pfam" id="PF00005">
    <property type="entry name" value="ABC_tran"/>
    <property type="match status" value="1"/>
</dbReference>
<dbReference type="PANTHER" id="PTHR43038:SF3">
    <property type="entry name" value="ABC TRANSPORTER G FAMILY MEMBER 20 ISOFORM X1"/>
    <property type="match status" value="1"/>
</dbReference>
<sequence>MDTTNNEGNRLKKMFSWVEPQLNNGEQNSTNFEDGGTTWSRQQNAVSVRHAFKSYGGKSKRNQVLSNLNMTVAKGTIYGLLGASGCGKTTLLSCIVGRHLPSETRLVKNLRYVLKVSVL</sequence>
<dbReference type="InterPro" id="IPR027417">
    <property type="entry name" value="P-loop_NTPase"/>
</dbReference>
<dbReference type="PANTHER" id="PTHR43038">
    <property type="entry name" value="ATP-BINDING CASSETTE, SUB-FAMILY H, MEMBER 1"/>
    <property type="match status" value="1"/>
</dbReference>
<gene>
    <name evidence="2" type="primary">CSON007168</name>
</gene>